<evidence type="ECO:0000256" key="1">
    <source>
        <dbReference type="SAM" id="MobiDB-lite"/>
    </source>
</evidence>
<proteinExistence type="predicted"/>
<organism evidence="2">
    <name type="scientific">Arundo donax</name>
    <name type="common">Giant reed</name>
    <name type="synonym">Donax arundinaceus</name>
    <dbReference type="NCBI Taxonomy" id="35708"/>
    <lineage>
        <taxon>Eukaryota</taxon>
        <taxon>Viridiplantae</taxon>
        <taxon>Streptophyta</taxon>
        <taxon>Embryophyta</taxon>
        <taxon>Tracheophyta</taxon>
        <taxon>Spermatophyta</taxon>
        <taxon>Magnoliopsida</taxon>
        <taxon>Liliopsida</taxon>
        <taxon>Poales</taxon>
        <taxon>Poaceae</taxon>
        <taxon>PACMAD clade</taxon>
        <taxon>Arundinoideae</taxon>
        <taxon>Arundineae</taxon>
        <taxon>Arundo</taxon>
    </lineage>
</organism>
<feature type="region of interest" description="Disordered" evidence="1">
    <location>
        <begin position="1"/>
        <end position="21"/>
    </location>
</feature>
<protein>
    <submittedName>
        <fullName evidence="2">Uncharacterized protein</fullName>
    </submittedName>
</protein>
<name>A0A0A9H638_ARUDO</name>
<accession>A0A0A9H638</accession>
<evidence type="ECO:0000313" key="2">
    <source>
        <dbReference type="EMBL" id="JAE28368.1"/>
    </source>
</evidence>
<sequence length="39" mass="4520">MSMNLCFRPPFQQAEEKNPNRGPDSVKFCLFSFRIALSL</sequence>
<dbReference type="AlphaFoldDB" id="A0A0A9H638"/>
<reference evidence="2" key="2">
    <citation type="journal article" date="2015" name="Data Brief">
        <title>Shoot transcriptome of the giant reed, Arundo donax.</title>
        <authorList>
            <person name="Barrero R.A."/>
            <person name="Guerrero F.D."/>
            <person name="Moolhuijzen P."/>
            <person name="Goolsby J.A."/>
            <person name="Tidwell J."/>
            <person name="Bellgard S.E."/>
            <person name="Bellgard M.I."/>
        </authorList>
    </citation>
    <scope>NUCLEOTIDE SEQUENCE</scope>
    <source>
        <tissue evidence="2">Shoot tissue taken approximately 20 cm above the soil surface</tissue>
    </source>
</reference>
<reference evidence="2" key="1">
    <citation type="submission" date="2014-09" db="EMBL/GenBank/DDBJ databases">
        <authorList>
            <person name="Magalhaes I.L.F."/>
            <person name="Oliveira U."/>
            <person name="Santos F.R."/>
            <person name="Vidigal T.H.D.A."/>
            <person name="Brescovit A.D."/>
            <person name="Santos A.J."/>
        </authorList>
    </citation>
    <scope>NUCLEOTIDE SEQUENCE</scope>
    <source>
        <tissue evidence="2">Shoot tissue taken approximately 20 cm above the soil surface</tissue>
    </source>
</reference>
<dbReference type="EMBL" id="GBRH01169528">
    <property type="protein sequence ID" value="JAE28368.1"/>
    <property type="molecule type" value="Transcribed_RNA"/>
</dbReference>